<dbReference type="HAMAP" id="MF_01216">
    <property type="entry name" value="Azoreductase_type1"/>
    <property type="match status" value="1"/>
</dbReference>
<gene>
    <name evidence="6" type="primary">azoR</name>
    <name evidence="8" type="ORF">VA602_07860</name>
</gene>
<evidence type="ECO:0000256" key="5">
    <source>
        <dbReference type="ARBA" id="ARBA00048542"/>
    </source>
</evidence>
<evidence type="ECO:0000256" key="2">
    <source>
        <dbReference type="ARBA" id="ARBA00022643"/>
    </source>
</evidence>
<comment type="similarity">
    <text evidence="6">Belongs to the azoreductase type 1 family.</text>
</comment>
<feature type="domain" description="Flavodoxin-like fold" evidence="7">
    <location>
        <begin position="12"/>
        <end position="195"/>
    </location>
</feature>
<dbReference type="RefSeq" id="WP_323452925.1">
    <property type="nucleotide sequence ID" value="NZ_JAYFUI010000077.1"/>
</dbReference>
<evidence type="ECO:0000256" key="6">
    <source>
        <dbReference type="HAMAP-Rule" id="MF_01216"/>
    </source>
</evidence>
<dbReference type="Pfam" id="PF02525">
    <property type="entry name" value="Flavodoxin_2"/>
    <property type="match status" value="1"/>
</dbReference>
<keyword evidence="2 6" id="KW-0288">FMN</keyword>
<dbReference type="InterPro" id="IPR029039">
    <property type="entry name" value="Flavoprotein-like_sf"/>
</dbReference>
<feature type="binding site" evidence="6">
    <location>
        <position position="19"/>
    </location>
    <ligand>
        <name>FMN</name>
        <dbReference type="ChEBI" id="CHEBI:58210"/>
    </ligand>
</feature>
<keyword evidence="4 6" id="KW-0520">NAD</keyword>
<evidence type="ECO:0000256" key="1">
    <source>
        <dbReference type="ARBA" id="ARBA00022630"/>
    </source>
</evidence>
<keyword evidence="9" id="KW-1185">Reference proteome</keyword>
<evidence type="ECO:0000256" key="4">
    <source>
        <dbReference type="ARBA" id="ARBA00023027"/>
    </source>
</evidence>
<sequence>MTSSRPLRAPLRVLRLVASPNANHSESLKLSQQILFGLATEAGRRGIQLTDLDLNALAPVDASYAQALANQRIVTVSGRDSTLSRSNELIDQLQACDVLLIATPMHNYSVPAPLKMWIDQVVRVGKTFVGTAKGKVGKLTDRPVYVAIASGGHISGPQARQPDFLRPYLSAVLATIGLTQVHYFSVEGTAKGGESLSTGRATGYGDVQAFFGRQSCRVGQV</sequence>
<evidence type="ECO:0000259" key="7">
    <source>
        <dbReference type="Pfam" id="PF02525"/>
    </source>
</evidence>
<dbReference type="EC" id="1.6.5.-" evidence="6"/>
<comment type="subunit">
    <text evidence="6">Homodimer.</text>
</comment>
<dbReference type="InterPro" id="IPR023048">
    <property type="entry name" value="NADH:quinone_OxRdtase_FMN_depd"/>
</dbReference>
<comment type="catalytic activity">
    <reaction evidence="6">
        <text>2 a quinone + NADH + H(+) = 2 a 1,4-benzosemiquinone + NAD(+)</text>
        <dbReference type="Rhea" id="RHEA:65952"/>
        <dbReference type="ChEBI" id="CHEBI:15378"/>
        <dbReference type="ChEBI" id="CHEBI:57540"/>
        <dbReference type="ChEBI" id="CHEBI:57945"/>
        <dbReference type="ChEBI" id="CHEBI:132124"/>
        <dbReference type="ChEBI" id="CHEBI:134225"/>
    </reaction>
</comment>
<comment type="cofactor">
    <cofactor evidence="6">
        <name>FMN</name>
        <dbReference type="ChEBI" id="CHEBI:58210"/>
    </cofactor>
    <text evidence="6">Binds 1 FMN per subunit.</text>
</comment>
<comment type="function">
    <text evidence="6">Quinone reductase that provides resistance to thiol-specific stress caused by electrophilic quinones.</text>
</comment>
<dbReference type="InterPro" id="IPR003680">
    <property type="entry name" value="Flavodoxin_fold"/>
</dbReference>
<dbReference type="PANTHER" id="PTHR43741:SF4">
    <property type="entry name" value="FMN-DEPENDENT NADH:QUINONE OXIDOREDUCTASE"/>
    <property type="match status" value="1"/>
</dbReference>
<dbReference type="Proteomes" id="UP001302573">
    <property type="component" value="Unassembled WGS sequence"/>
</dbReference>
<dbReference type="EMBL" id="JAYFUI010000077">
    <property type="protein sequence ID" value="MEA5671257.1"/>
    <property type="molecule type" value="Genomic_DNA"/>
</dbReference>
<keyword evidence="1 6" id="KW-0285">Flavoprotein</keyword>
<comment type="function">
    <text evidence="6">Also exhibits azoreductase activity. Catalyzes the reductive cleavage of the azo bond in aromatic azo compounds to the corresponding amines.</text>
</comment>
<reference evidence="8 9" key="1">
    <citation type="submission" date="2023-12" db="EMBL/GenBank/DDBJ databases">
        <title>Pseudomonas machongensis sp. nov., isolated from wilted pepper plants (Capsicum annuum).</title>
        <authorList>
            <person name="Qiu M."/>
            <person name="Li Y."/>
            <person name="Liu Q."/>
            <person name="Zhang X."/>
            <person name="Huang Y."/>
            <person name="Guo R."/>
            <person name="Hu M."/>
            <person name="Zhou J."/>
            <person name="Zhou X."/>
        </authorList>
    </citation>
    <scope>NUCLEOTIDE SEQUENCE [LARGE SCALE GENOMIC DNA]</scope>
    <source>
        <strain evidence="8 9">MH2</strain>
    </source>
</reference>
<comment type="caution">
    <text evidence="8">The sequence shown here is derived from an EMBL/GenBank/DDBJ whole genome shotgun (WGS) entry which is preliminary data.</text>
</comment>
<evidence type="ECO:0000313" key="9">
    <source>
        <dbReference type="Proteomes" id="UP001302573"/>
    </source>
</evidence>
<protein>
    <recommendedName>
        <fullName evidence="6">FMN dependent NADH:quinone oxidoreductase</fullName>
        <ecNumber evidence="6">1.6.5.-</ecNumber>
    </recommendedName>
    <alternativeName>
        <fullName evidence="6">Azo-dye reductase</fullName>
    </alternativeName>
    <alternativeName>
        <fullName evidence="6">FMN-dependent NADH-azo compound oxidoreductase</fullName>
    </alternativeName>
    <alternativeName>
        <fullName evidence="6">FMN-dependent NADH-azoreductase</fullName>
        <ecNumber evidence="6">1.7.1.17</ecNumber>
    </alternativeName>
</protein>
<dbReference type="SUPFAM" id="SSF52218">
    <property type="entry name" value="Flavoproteins"/>
    <property type="match status" value="1"/>
</dbReference>
<dbReference type="Gene3D" id="3.40.50.360">
    <property type="match status" value="1"/>
</dbReference>
<evidence type="ECO:0000256" key="3">
    <source>
        <dbReference type="ARBA" id="ARBA00023002"/>
    </source>
</evidence>
<organism evidence="8 9">
    <name type="scientific">Pseudomonas machongensis</name>
    <dbReference type="NCBI Taxonomy" id="3110229"/>
    <lineage>
        <taxon>Bacteria</taxon>
        <taxon>Pseudomonadati</taxon>
        <taxon>Pseudomonadota</taxon>
        <taxon>Gammaproteobacteria</taxon>
        <taxon>Pseudomonadales</taxon>
        <taxon>Pseudomonadaceae</taxon>
        <taxon>Pseudomonas</taxon>
    </lineage>
</organism>
<dbReference type="EC" id="1.7.1.17" evidence="6"/>
<comment type="caution">
    <text evidence="6">Lacks conserved residue(s) required for the propagation of feature annotation.</text>
</comment>
<proteinExistence type="inferred from homology"/>
<feature type="binding site" evidence="6">
    <location>
        <begin position="25"/>
        <end position="27"/>
    </location>
    <ligand>
        <name>FMN</name>
        <dbReference type="ChEBI" id="CHEBI:58210"/>
    </ligand>
</feature>
<keyword evidence="3 6" id="KW-0560">Oxidoreductase</keyword>
<dbReference type="PANTHER" id="PTHR43741">
    <property type="entry name" value="FMN-DEPENDENT NADH-AZOREDUCTASE 1"/>
    <property type="match status" value="1"/>
</dbReference>
<name>A0ABU5VD29_9PSED</name>
<dbReference type="InterPro" id="IPR050104">
    <property type="entry name" value="FMN-dep_NADH:Q_OxRdtase_AzoR1"/>
</dbReference>
<accession>A0ABU5VD29</accession>
<evidence type="ECO:0000313" key="8">
    <source>
        <dbReference type="EMBL" id="MEA5671257.1"/>
    </source>
</evidence>
<comment type="catalytic activity">
    <reaction evidence="5">
        <text>N,N-dimethyl-1,4-phenylenediamine + anthranilate + 2 NAD(+) = 2-(4-dimethylaminophenyl)diazenylbenzoate + 2 NADH + 2 H(+)</text>
        <dbReference type="Rhea" id="RHEA:55872"/>
        <dbReference type="ChEBI" id="CHEBI:15378"/>
        <dbReference type="ChEBI" id="CHEBI:15783"/>
        <dbReference type="ChEBI" id="CHEBI:16567"/>
        <dbReference type="ChEBI" id="CHEBI:57540"/>
        <dbReference type="ChEBI" id="CHEBI:57945"/>
        <dbReference type="ChEBI" id="CHEBI:71579"/>
        <dbReference type="EC" id="1.7.1.17"/>
    </reaction>
    <physiologicalReaction direction="right-to-left" evidence="5">
        <dbReference type="Rhea" id="RHEA:55874"/>
    </physiologicalReaction>
</comment>